<keyword evidence="8" id="KW-1185">Reference proteome</keyword>
<dbReference type="EMBL" id="ML178825">
    <property type="protein sequence ID" value="TFL01480.1"/>
    <property type="molecule type" value="Genomic_DNA"/>
</dbReference>
<sequence length="361" mass="39306">MQAETQEAIDYAFSRRGVAKTTPMDPDIEKVKKKRGITLSSWDLPHESAYFIRALRTGETNGLLLPKPSPFPTTSPTLPSPSPLITLSIYTRPINPPGPCYRAKRHPTRTSSHIFLSDNTLDDLDKTIGTICVGRKVPVEVEDEDGVVVGYRPRKEEGEEWGGCVMVIEGNAYARKKHGGTGTDYAENLTTHLSSTLSLTNSTTPAPFRTKAPQGSSIATTLSPTVSLTRSPLSLDEVKFRDLEGLRVGEPYFVMHDGHCEHYWVVESIRLPHPLDPPPTTSPPSSLHPHGSSQYPLTIHLSPLSLPSCRACTRAPARFAIVGDVRLGESPCVLCAPCWGELREGREEGVVVEVPVLAGGG</sequence>
<evidence type="ECO:0000313" key="8">
    <source>
        <dbReference type="Proteomes" id="UP000305067"/>
    </source>
</evidence>
<dbReference type="GO" id="GO:0019185">
    <property type="term" value="C:snRNA-activating protein complex"/>
    <property type="evidence" value="ECO:0007669"/>
    <property type="project" value="TreeGrafter"/>
</dbReference>
<name>A0A5C3QK02_9AGAR</name>
<dbReference type="Pfam" id="PF12251">
    <property type="entry name" value="SNAPC3"/>
    <property type="match status" value="1"/>
</dbReference>
<organism evidence="7 8">
    <name type="scientific">Pterulicium gracile</name>
    <dbReference type="NCBI Taxonomy" id="1884261"/>
    <lineage>
        <taxon>Eukaryota</taxon>
        <taxon>Fungi</taxon>
        <taxon>Dikarya</taxon>
        <taxon>Basidiomycota</taxon>
        <taxon>Agaricomycotina</taxon>
        <taxon>Agaricomycetes</taxon>
        <taxon>Agaricomycetidae</taxon>
        <taxon>Agaricales</taxon>
        <taxon>Pleurotineae</taxon>
        <taxon>Pterulaceae</taxon>
        <taxon>Pterulicium</taxon>
    </lineage>
</organism>
<keyword evidence="4" id="KW-0238">DNA-binding</keyword>
<dbReference type="GO" id="GO:0005634">
    <property type="term" value="C:nucleus"/>
    <property type="evidence" value="ECO:0007669"/>
    <property type="project" value="UniProtKB-SubCell"/>
</dbReference>
<protein>
    <submittedName>
        <fullName evidence="7">snRNA-activating protein of 50kDa MW C terminal-domain-containing protein</fullName>
    </submittedName>
</protein>
<reference evidence="7 8" key="1">
    <citation type="journal article" date="2019" name="Nat. Ecol. Evol.">
        <title>Megaphylogeny resolves global patterns of mushroom evolution.</title>
        <authorList>
            <person name="Varga T."/>
            <person name="Krizsan K."/>
            <person name="Foldi C."/>
            <person name="Dima B."/>
            <person name="Sanchez-Garcia M."/>
            <person name="Sanchez-Ramirez S."/>
            <person name="Szollosi G.J."/>
            <person name="Szarkandi J.G."/>
            <person name="Papp V."/>
            <person name="Albert L."/>
            <person name="Andreopoulos W."/>
            <person name="Angelini C."/>
            <person name="Antonin V."/>
            <person name="Barry K.W."/>
            <person name="Bougher N.L."/>
            <person name="Buchanan P."/>
            <person name="Buyck B."/>
            <person name="Bense V."/>
            <person name="Catcheside P."/>
            <person name="Chovatia M."/>
            <person name="Cooper J."/>
            <person name="Damon W."/>
            <person name="Desjardin D."/>
            <person name="Finy P."/>
            <person name="Geml J."/>
            <person name="Haridas S."/>
            <person name="Hughes K."/>
            <person name="Justo A."/>
            <person name="Karasinski D."/>
            <person name="Kautmanova I."/>
            <person name="Kiss B."/>
            <person name="Kocsube S."/>
            <person name="Kotiranta H."/>
            <person name="LaButti K.M."/>
            <person name="Lechner B.E."/>
            <person name="Liimatainen K."/>
            <person name="Lipzen A."/>
            <person name="Lukacs Z."/>
            <person name="Mihaltcheva S."/>
            <person name="Morgado L.N."/>
            <person name="Niskanen T."/>
            <person name="Noordeloos M.E."/>
            <person name="Ohm R.A."/>
            <person name="Ortiz-Santana B."/>
            <person name="Ovrebo C."/>
            <person name="Racz N."/>
            <person name="Riley R."/>
            <person name="Savchenko A."/>
            <person name="Shiryaev A."/>
            <person name="Soop K."/>
            <person name="Spirin V."/>
            <person name="Szebenyi C."/>
            <person name="Tomsovsky M."/>
            <person name="Tulloss R.E."/>
            <person name="Uehling J."/>
            <person name="Grigoriev I.V."/>
            <person name="Vagvolgyi C."/>
            <person name="Papp T."/>
            <person name="Martin F.M."/>
            <person name="Miettinen O."/>
            <person name="Hibbett D.S."/>
            <person name="Nagy L.G."/>
        </authorList>
    </citation>
    <scope>NUCLEOTIDE SEQUENCE [LARGE SCALE GENOMIC DNA]</scope>
    <source>
        <strain evidence="7 8">CBS 309.79</strain>
    </source>
</reference>
<evidence type="ECO:0000256" key="6">
    <source>
        <dbReference type="ARBA" id="ARBA00023242"/>
    </source>
</evidence>
<dbReference type="STRING" id="1884261.A0A5C3QK02"/>
<dbReference type="GO" id="GO:0001006">
    <property type="term" value="F:RNA polymerase III type 3 promoter sequence-specific DNA binding"/>
    <property type="evidence" value="ECO:0007669"/>
    <property type="project" value="TreeGrafter"/>
</dbReference>
<dbReference type="GO" id="GO:0001046">
    <property type="term" value="F:core promoter sequence-specific DNA binding"/>
    <property type="evidence" value="ECO:0007669"/>
    <property type="project" value="TreeGrafter"/>
</dbReference>
<dbReference type="GO" id="GO:0042795">
    <property type="term" value="P:snRNA transcription by RNA polymerase II"/>
    <property type="evidence" value="ECO:0007669"/>
    <property type="project" value="TreeGrafter"/>
</dbReference>
<dbReference type="AlphaFoldDB" id="A0A5C3QK02"/>
<dbReference type="GO" id="GO:0042796">
    <property type="term" value="P:snRNA transcription by RNA polymerase III"/>
    <property type="evidence" value="ECO:0007669"/>
    <property type="project" value="TreeGrafter"/>
</dbReference>
<dbReference type="GO" id="GO:0000978">
    <property type="term" value="F:RNA polymerase II cis-regulatory region sequence-specific DNA binding"/>
    <property type="evidence" value="ECO:0007669"/>
    <property type="project" value="TreeGrafter"/>
</dbReference>
<dbReference type="Proteomes" id="UP000305067">
    <property type="component" value="Unassembled WGS sequence"/>
</dbReference>
<keyword evidence="5" id="KW-0804">Transcription</keyword>
<dbReference type="OrthoDB" id="3437960at2759"/>
<dbReference type="PANTHER" id="PTHR13421:SF16">
    <property type="entry name" value="SNRNA-ACTIVATING PROTEIN COMPLEX SUBUNIT 3"/>
    <property type="match status" value="1"/>
</dbReference>
<evidence type="ECO:0000256" key="5">
    <source>
        <dbReference type="ARBA" id="ARBA00023163"/>
    </source>
</evidence>
<evidence type="ECO:0000256" key="2">
    <source>
        <dbReference type="ARBA" id="ARBA00010410"/>
    </source>
</evidence>
<evidence type="ECO:0000313" key="7">
    <source>
        <dbReference type="EMBL" id="TFL01480.1"/>
    </source>
</evidence>
<keyword evidence="6" id="KW-0539">Nucleus</keyword>
<evidence type="ECO:0000256" key="3">
    <source>
        <dbReference type="ARBA" id="ARBA00023015"/>
    </source>
</evidence>
<dbReference type="InterPro" id="IPR022042">
    <property type="entry name" value="snRNA-activating_su3"/>
</dbReference>
<dbReference type="GO" id="GO:0003681">
    <property type="term" value="F:bent DNA binding"/>
    <property type="evidence" value="ECO:0007669"/>
    <property type="project" value="TreeGrafter"/>
</dbReference>
<gene>
    <name evidence="7" type="ORF">BDV98DRAFT_656287</name>
</gene>
<evidence type="ECO:0000256" key="1">
    <source>
        <dbReference type="ARBA" id="ARBA00004123"/>
    </source>
</evidence>
<keyword evidence="3" id="KW-0805">Transcription regulation</keyword>
<comment type="similarity">
    <text evidence="2">Belongs to the SNAPC3/SRD2 family.</text>
</comment>
<comment type="subcellular location">
    <subcellularLocation>
        <location evidence="1">Nucleus</location>
    </subcellularLocation>
</comment>
<accession>A0A5C3QK02</accession>
<evidence type="ECO:0000256" key="4">
    <source>
        <dbReference type="ARBA" id="ARBA00023125"/>
    </source>
</evidence>
<dbReference type="PANTHER" id="PTHR13421">
    <property type="entry name" value="SNRNA-ACTIVATING PROTEIN COMPLEX SUBUNIT 3"/>
    <property type="match status" value="1"/>
</dbReference>
<proteinExistence type="inferred from homology"/>